<dbReference type="Gene3D" id="3.40.630.30">
    <property type="match status" value="1"/>
</dbReference>
<sequence length="483" mass="53641">MDTNIIVAIEGDSEAQHVNNNAASSVHRLVLAAGGHVSIIANQLDDFSRIRDKELQQRRRRQLNKYHRLERLPLPAEFLSAAGYAPGINVRSNDGVDAALLLAIERNAASWLISEDRKLHSHARRLGLQDRVMGLEDALGALSALSGGLPLHYTVDVAEPHTVDPAQPFFESLANNYPGFLNWWHDKVVAQQRTCLLIGRGDDIRGLAVLHRQPPEISGLSDNTIKICTFKINEENQGKKLGESLLEAVIVHIRAKGADACFIEVSPKQEALLALLKEFGFFNLGVKPGHESDLVLGKILNPEADGPAPTDPLDFNRRYGPGRRLVHRAFVVPILPSYHGMLFPASEAQRSLFDSTYGNAVRKVYICHSPMKTLRAGDTLFFLRTHERQAVHAVGVVEDAVRTSDLAEVLSFAGARTVYSVEQLKEMCRKDLLAIKFRLDQVLEQPVTREELRMLGVFEDSPQSIAQIRSEEGMKWATSLQDV</sequence>
<name>A0A3B0FJM4_PSEPS</name>
<dbReference type="AlphaFoldDB" id="A0A3B0FJM4"/>
<dbReference type="InterPro" id="IPR000182">
    <property type="entry name" value="GNAT_dom"/>
</dbReference>
<keyword evidence="2" id="KW-0808">Transferase</keyword>
<accession>A0A3B0FJM4</accession>
<evidence type="ECO:0000259" key="1">
    <source>
        <dbReference type="PROSITE" id="PS51186"/>
    </source>
</evidence>
<dbReference type="EMBL" id="RBNH01000015">
    <property type="protein sequence ID" value="RKO21821.1"/>
    <property type="molecule type" value="Genomic_DNA"/>
</dbReference>
<proteinExistence type="predicted"/>
<dbReference type="GO" id="GO:0016747">
    <property type="term" value="F:acyltransferase activity, transferring groups other than amino-acyl groups"/>
    <property type="evidence" value="ECO:0007669"/>
    <property type="project" value="InterPro"/>
</dbReference>
<comment type="caution">
    <text evidence="2">The sequence shown here is derived from an EMBL/GenBank/DDBJ whole genome shotgun (WGS) entry which is preliminary data.</text>
</comment>
<feature type="domain" description="N-acetyltransferase" evidence="1">
    <location>
        <begin position="153"/>
        <end position="301"/>
    </location>
</feature>
<dbReference type="PROSITE" id="PS51186">
    <property type="entry name" value="GNAT"/>
    <property type="match status" value="1"/>
</dbReference>
<dbReference type="InterPro" id="IPR016181">
    <property type="entry name" value="Acyl_CoA_acyltransferase"/>
</dbReference>
<organism evidence="2 3">
    <name type="scientific">Pseudarthrobacter phenanthrenivorans</name>
    <name type="common">Arthrobacter phenanthrenivorans</name>
    <dbReference type="NCBI Taxonomy" id="361575"/>
    <lineage>
        <taxon>Bacteria</taxon>
        <taxon>Bacillati</taxon>
        <taxon>Actinomycetota</taxon>
        <taxon>Actinomycetes</taxon>
        <taxon>Micrococcales</taxon>
        <taxon>Micrococcaceae</taxon>
        <taxon>Pseudarthrobacter</taxon>
    </lineage>
</organism>
<dbReference type="Proteomes" id="UP000273159">
    <property type="component" value="Unassembled WGS sequence"/>
</dbReference>
<dbReference type="Pfam" id="PF00583">
    <property type="entry name" value="Acetyltransf_1"/>
    <property type="match status" value="1"/>
</dbReference>
<evidence type="ECO:0000313" key="2">
    <source>
        <dbReference type="EMBL" id="RKO21821.1"/>
    </source>
</evidence>
<protein>
    <submittedName>
        <fullName evidence="2">GNAT family N-acetyltransferase</fullName>
    </submittedName>
</protein>
<reference evidence="2 3" key="1">
    <citation type="submission" date="2018-10" db="EMBL/GenBank/DDBJ databases">
        <title>Genome-guide identification and characterization of bacteria that degrade polycyclic aromatic hydrocarbons and resist hexavalent chromium simultaneously.</title>
        <authorList>
            <person name="Feng H."/>
        </authorList>
    </citation>
    <scope>NUCLEOTIDE SEQUENCE [LARGE SCALE GENOMIC DNA]</scope>
    <source>
        <strain evidence="2 3">J015</strain>
    </source>
</reference>
<evidence type="ECO:0000313" key="3">
    <source>
        <dbReference type="Proteomes" id="UP000273159"/>
    </source>
</evidence>
<reference evidence="3" key="2">
    <citation type="submission" date="2018-10" db="EMBL/GenBank/DDBJ databases">
        <authorList>
            <person name="Wang Y."/>
            <person name="Wang J."/>
            <person name="Yang X."/>
            <person name="Wang Z."/>
            <person name="Huang Y."/>
        </authorList>
    </citation>
    <scope>NUCLEOTIDE SEQUENCE [LARGE SCALE GENOMIC DNA]</scope>
    <source>
        <strain evidence="3">J015</strain>
    </source>
</reference>
<dbReference type="SUPFAM" id="SSF55729">
    <property type="entry name" value="Acyl-CoA N-acyltransferases (Nat)"/>
    <property type="match status" value="1"/>
</dbReference>
<gene>
    <name evidence="2" type="ORF">D7Z96_15270</name>
</gene>